<protein>
    <submittedName>
        <fullName evidence="5">AraC family transcriptional regulator</fullName>
    </submittedName>
</protein>
<organism evidence="5 6">
    <name type="scientific">Paractinoplanes pyxinae</name>
    <dbReference type="NCBI Taxonomy" id="2997416"/>
    <lineage>
        <taxon>Bacteria</taxon>
        <taxon>Bacillati</taxon>
        <taxon>Actinomycetota</taxon>
        <taxon>Actinomycetes</taxon>
        <taxon>Micromonosporales</taxon>
        <taxon>Micromonosporaceae</taxon>
        <taxon>Paractinoplanes</taxon>
    </lineage>
</organism>
<evidence type="ECO:0000256" key="1">
    <source>
        <dbReference type="ARBA" id="ARBA00023015"/>
    </source>
</evidence>
<keyword evidence="3" id="KW-0804">Transcription</keyword>
<dbReference type="InterPro" id="IPR018060">
    <property type="entry name" value="HTH_AraC"/>
</dbReference>
<dbReference type="RefSeq" id="WP_267564774.1">
    <property type="nucleotide sequence ID" value="NZ_JAPNTZ010000007.1"/>
</dbReference>
<dbReference type="Pfam" id="PF14525">
    <property type="entry name" value="AraC_binding_2"/>
    <property type="match status" value="1"/>
</dbReference>
<dbReference type="Proteomes" id="UP001151002">
    <property type="component" value="Unassembled WGS sequence"/>
</dbReference>
<dbReference type="PANTHER" id="PTHR46796:SF12">
    <property type="entry name" value="HTH-TYPE DNA-BINDING TRANSCRIPTIONAL ACTIVATOR EUTR"/>
    <property type="match status" value="1"/>
</dbReference>
<dbReference type="Gene3D" id="1.10.10.60">
    <property type="entry name" value="Homeodomain-like"/>
    <property type="match status" value="1"/>
</dbReference>
<proteinExistence type="predicted"/>
<evidence type="ECO:0000256" key="3">
    <source>
        <dbReference type="ARBA" id="ARBA00023163"/>
    </source>
</evidence>
<dbReference type="EMBL" id="JAPNTZ010000007">
    <property type="protein sequence ID" value="MCY1140525.1"/>
    <property type="molecule type" value="Genomic_DNA"/>
</dbReference>
<evidence type="ECO:0000313" key="5">
    <source>
        <dbReference type="EMBL" id="MCY1140525.1"/>
    </source>
</evidence>
<name>A0ABT4B223_9ACTN</name>
<dbReference type="PROSITE" id="PS01124">
    <property type="entry name" value="HTH_ARAC_FAMILY_2"/>
    <property type="match status" value="1"/>
</dbReference>
<reference evidence="5" key="1">
    <citation type="submission" date="2022-11" db="EMBL/GenBank/DDBJ databases">
        <authorList>
            <person name="Somphong A."/>
            <person name="Phongsopitanun W."/>
        </authorList>
    </citation>
    <scope>NUCLEOTIDE SEQUENCE</scope>
    <source>
        <strain evidence="5">Pm04-4</strain>
    </source>
</reference>
<evidence type="ECO:0000313" key="6">
    <source>
        <dbReference type="Proteomes" id="UP001151002"/>
    </source>
</evidence>
<sequence length="323" mass="35754">MALTAKPERFDVRTQDRHVAAEALNRIAQHRARVSFDDPDAVDLRLHESRYGDTHSALIRFGGVRYRSEAEPMPFLLAGFLAEGGATLERPGESVTLSRMQAMLFPPDIPITGEYENAVLVILRMPVEIAGQLAESTTGLPSEKLEFTGMTPVSEDARRLWVQTADFVWRQLSTPGAEPPPLVTDQLVRLVASTLITVFPNTSMIDAPRYDAGFVAPAVLRRATAFIEDHPESPLTVAEIADAAGVGIRALQSAFRRHLEVTPMTYLRRVRLDRVHRELRAGAPHSGVTVQDSARRWGFANLGRFAAEYRAEYGETPSQTLRG</sequence>
<keyword evidence="6" id="KW-1185">Reference proteome</keyword>
<accession>A0ABT4B223</accession>
<dbReference type="PANTHER" id="PTHR46796">
    <property type="entry name" value="HTH-TYPE TRANSCRIPTIONAL ACTIVATOR RHAS-RELATED"/>
    <property type="match status" value="1"/>
</dbReference>
<dbReference type="SUPFAM" id="SSF46689">
    <property type="entry name" value="Homeodomain-like"/>
    <property type="match status" value="1"/>
</dbReference>
<gene>
    <name evidence="5" type="ORF">OWR29_21215</name>
</gene>
<dbReference type="InterPro" id="IPR009057">
    <property type="entry name" value="Homeodomain-like_sf"/>
</dbReference>
<keyword evidence="2" id="KW-0238">DNA-binding</keyword>
<dbReference type="Pfam" id="PF12833">
    <property type="entry name" value="HTH_18"/>
    <property type="match status" value="1"/>
</dbReference>
<dbReference type="InterPro" id="IPR035418">
    <property type="entry name" value="AraC-bd_2"/>
</dbReference>
<dbReference type="InterPro" id="IPR050204">
    <property type="entry name" value="AraC_XylS_family_regulators"/>
</dbReference>
<feature type="domain" description="HTH araC/xylS-type" evidence="4">
    <location>
        <begin position="221"/>
        <end position="323"/>
    </location>
</feature>
<evidence type="ECO:0000259" key="4">
    <source>
        <dbReference type="PROSITE" id="PS01124"/>
    </source>
</evidence>
<comment type="caution">
    <text evidence="5">The sequence shown here is derived from an EMBL/GenBank/DDBJ whole genome shotgun (WGS) entry which is preliminary data.</text>
</comment>
<dbReference type="SMART" id="SM00342">
    <property type="entry name" value="HTH_ARAC"/>
    <property type="match status" value="1"/>
</dbReference>
<evidence type="ECO:0000256" key="2">
    <source>
        <dbReference type="ARBA" id="ARBA00023125"/>
    </source>
</evidence>
<keyword evidence="1" id="KW-0805">Transcription regulation</keyword>